<keyword evidence="6" id="KW-0175">Coiled coil</keyword>
<comment type="similarity">
    <text evidence="2">Belongs to the DAMOX/DASOX family.</text>
</comment>
<dbReference type="SUPFAM" id="SSF54373">
    <property type="entry name" value="FAD-linked reductases, C-terminal domain"/>
    <property type="match status" value="1"/>
</dbReference>
<proteinExistence type="inferred from homology"/>
<protein>
    <submittedName>
        <fullName evidence="8">Nucleotide-binding domain-containing protein</fullName>
    </submittedName>
</protein>
<dbReference type="Proteomes" id="UP000275078">
    <property type="component" value="Unassembled WGS sequence"/>
</dbReference>
<dbReference type="STRING" id="1160509.A0A3N4IPN5"/>
<dbReference type="InterPro" id="IPR006181">
    <property type="entry name" value="D-amino_acid_oxidase_CS"/>
</dbReference>
<accession>A0A3N4IPN5</accession>
<sequence>MTLIHHRKSSHNDTLTVGSIIDGNAKKKLESVDIAMEPLHKLRMSGTDNTAFYPITVRRYLLPDDETFATSLPIWEPEKTRDSTEENDAVKQQKKDFEAALDHLEKLKNAVGDLDTAAEKLDALKLTAAERFKEGASMGSGNAASTTDVRLSFTNKAPTPKNKRILVVGGGVSGLMTSWFLTENGYEVTIISKEWAYLPTDGKVDETKKITSQIGGALWEFPPGGCGLAEIETPYLAHSDQRLYEKWAMEGYDFYTQIINMPGLREDFGVEMRTLHQFYHTHPEADQKFRKIRALSTRSDATKQPTIPGFKLYSEKIKENADKDTGCIEELANILGVVKTYGTGLTHAYSHEAPVIDTDRAMLFLMTLVKSKGADMETREIHGDIHTLERDLLEDYEADAIVNATGISAVYTAGDDQVFPVRGAVLRLTNSAPEPGKPQPINAAVLLPAQYDTTGKLSKEVFVVPRNATTAVVGSIIQRNNWDLTLHPESPDVELMFRRACKFLPKLKEMKSDEDYPIAQGLRPFSKMNVRVEVEMRSGGPGGSKIVHNYGHGGSGWTLAVGCALTAVELVDAILQEGLVGRKANCKVATSTTRAYYEKENAGS</sequence>
<evidence type="ECO:0000259" key="7">
    <source>
        <dbReference type="Pfam" id="PF01266"/>
    </source>
</evidence>
<dbReference type="EMBL" id="ML119645">
    <property type="protein sequence ID" value="RPA87899.1"/>
    <property type="molecule type" value="Genomic_DNA"/>
</dbReference>
<dbReference type="Pfam" id="PF01266">
    <property type="entry name" value="DAO"/>
    <property type="match status" value="1"/>
</dbReference>
<dbReference type="GO" id="GO:0003884">
    <property type="term" value="F:D-amino-acid oxidase activity"/>
    <property type="evidence" value="ECO:0007669"/>
    <property type="project" value="InterPro"/>
</dbReference>
<evidence type="ECO:0000313" key="9">
    <source>
        <dbReference type="Proteomes" id="UP000275078"/>
    </source>
</evidence>
<dbReference type="GO" id="GO:0005737">
    <property type="term" value="C:cytoplasm"/>
    <property type="evidence" value="ECO:0007669"/>
    <property type="project" value="TreeGrafter"/>
</dbReference>
<dbReference type="OrthoDB" id="2015447at2759"/>
<dbReference type="AlphaFoldDB" id="A0A3N4IPN5"/>
<feature type="coiled-coil region" evidence="6">
    <location>
        <begin position="87"/>
        <end position="124"/>
    </location>
</feature>
<dbReference type="PANTHER" id="PTHR11530">
    <property type="entry name" value="D-AMINO ACID OXIDASE"/>
    <property type="match status" value="1"/>
</dbReference>
<evidence type="ECO:0000256" key="5">
    <source>
        <dbReference type="ARBA" id="ARBA00023002"/>
    </source>
</evidence>
<evidence type="ECO:0000256" key="1">
    <source>
        <dbReference type="ARBA" id="ARBA00001974"/>
    </source>
</evidence>
<evidence type="ECO:0000256" key="2">
    <source>
        <dbReference type="ARBA" id="ARBA00006730"/>
    </source>
</evidence>
<feature type="domain" description="FAD dependent oxidoreductase" evidence="7">
    <location>
        <begin position="164"/>
        <end position="569"/>
    </location>
</feature>
<evidence type="ECO:0000256" key="3">
    <source>
        <dbReference type="ARBA" id="ARBA00022630"/>
    </source>
</evidence>
<evidence type="ECO:0000313" key="8">
    <source>
        <dbReference type="EMBL" id="RPA87899.1"/>
    </source>
</evidence>
<dbReference type="Gene3D" id="3.40.50.720">
    <property type="entry name" value="NAD(P)-binding Rossmann-like Domain"/>
    <property type="match status" value="1"/>
</dbReference>
<evidence type="ECO:0000256" key="6">
    <source>
        <dbReference type="SAM" id="Coils"/>
    </source>
</evidence>
<evidence type="ECO:0000256" key="4">
    <source>
        <dbReference type="ARBA" id="ARBA00022827"/>
    </source>
</evidence>
<reference evidence="8 9" key="1">
    <citation type="journal article" date="2018" name="Nat. Ecol. Evol.">
        <title>Pezizomycetes genomes reveal the molecular basis of ectomycorrhizal truffle lifestyle.</title>
        <authorList>
            <person name="Murat C."/>
            <person name="Payen T."/>
            <person name="Noel B."/>
            <person name="Kuo A."/>
            <person name="Morin E."/>
            <person name="Chen J."/>
            <person name="Kohler A."/>
            <person name="Krizsan K."/>
            <person name="Balestrini R."/>
            <person name="Da Silva C."/>
            <person name="Montanini B."/>
            <person name="Hainaut M."/>
            <person name="Levati E."/>
            <person name="Barry K.W."/>
            <person name="Belfiori B."/>
            <person name="Cichocki N."/>
            <person name="Clum A."/>
            <person name="Dockter R.B."/>
            <person name="Fauchery L."/>
            <person name="Guy J."/>
            <person name="Iotti M."/>
            <person name="Le Tacon F."/>
            <person name="Lindquist E.A."/>
            <person name="Lipzen A."/>
            <person name="Malagnac F."/>
            <person name="Mello A."/>
            <person name="Molinier V."/>
            <person name="Miyauchi S."/>
            <person name="Poulain J."/>
            <person name="Riccioni C."/>
            <person name="Rubini A."/>
            <person name="Sitrit Y."/>
            <person name="Splivallo R."/>
            <person name="Traeger S."/>
            <person name="Wang M."/>
            <person name="Zifcakova L."/>
            <person name="Wipf D."/>
            <person name="Zambonelli A."/>
            <person name="Paolocci F."/>
            <person name="Nowrousian M."/>
            <person name="Ottonello S."/>
            <person name="Baldrian P."/>
            <person name="Spatafora J.W."/>
            <person name="Henrissat B."/>
            <person name="Nagy L.G."/>
            <person name="Aury J.M."/>
            <person name="Wincker P."/>
            <person name="Grigoriev I.V."/>
            <person name="Bonfante P."/>
            <person name="Martin F.M."/>
        </authorList>
    </citation>
    <scope>NUCLEOTIDE SEQUENCE [LARGE SCALE GENOMIC DNA]</scope>
    <source>
        <strain evidence="8 9">RN42</strain>
    </source>
</reference>
<dbReference type="PANTHER" id="PTHR11530:SF25">
    <property type="entry name" value="FAD DEPENDENT OXIDOREDUCTASE DOMAIN-CONTAINING PROTEIN"/>
    <property type="match status" value="1"/>
</dbReference>
<keyword evidence="4" id="KW-0274">FAD</keyword>
<keyword evidence="5" id="KW-0560">Oxidoreductase</keyword>
<keyword evidence="3" id="KW-0285">Flavoprotein</keyword>
<dbReference type="Gene3D" id="3.30.9.10">
    <property type="entry name" value="D-Amino Acid Oxidase, subunit A, domain 2"/>
    <property type="match status" value="1"/>
</dbReference>
<dbReference type="GO" id="GO:0019478">
    <property type="term" value="P:D-amino acid catabolic process"/>
    <property type="evidence" value="ECO:0007669"/>
    <property type="project" value="TreeGrafter"/>
</dbReference>
<comment type="cofactor">
    <cofactor evidence="1">
        <name>FAD</name>
        <dbReference type="ChEBI" id="CHEBI:57692"/>
    </cofactor>
</comment>
<dbReference type="PROSITE" id="PS00677">
    <property type="entry name" value="DAO"/>
    <property type="match status" value="1"/>
</dbReference>
<gene>
    <name evidence="8" type="ORF">BJ508DRAFT_371418</name>
</gene>
<dbReference type="InterPro" id="IPR006076">
    <property type="entry name" value="FAD-dep_OxRdtase"/>
</dbReference>
<dbReference type="SUPFAM" id="SSF51971">
    <property type="entry name" value="Nucleotide-binding domain"/>
    <property type="match status" value="1"/>
</dbReference>
<keyword evidence="9" id="KW-1185">Reference proteome</keyword>
<organism evidence="8 9">
    <name type="scientific">Ascobolus immersus RN42</name>
    <dbReference type="NCBI Taxonomy" id="1160509"/>
    <lineage>
        <taxon>Eukaryota</taxon>
        <taxon>Fungi</taxon>
        <taxon>Dikarya</taxon>
        <taxon>Ascomycota</taxon>
        <taxon>Pezizomycotina</taxon>
        <taxon>Pezizomycetes</taxon>
        <taxon>Pezizales</taxon>
        <taxon>Ascobolaceae</taxon>
        <taxon>Ascobolus</taxon>
    </lineage>
</organism>
<name>A0A3N4IPN5_ASCIM</name>
<dbReference type="GO" id="GO:0071949">
    <property type="term" value="F:FAD binding"/>
    <property type="evidence" value="ECO:0007669"/>
    <property type="project" value="InterPro"/>
</dbReference>
<dbReference type="InterPro" id="IPR023209">
    <property type="entry name" value="DAO"/>
</dbReference>